<reference evidence="3 4" key="1">
    <citation type="journal article" date="2021" name="Commun. Biol.">
        <title>The genome of Shorea leprosula (Dipterocarpaceae) highlights the ecological relevance of drought in aseasonal tropical rainforests.</title>
        <authorList>
            <person name="Ng K.K.S."/>
            <person name="Kobayashi M.J."/>
            <person name="Fawcett J.A."/>
            <person name="Hatakeyama M."/>
            <person name="Paape T."/>
            <person name="Ng C.H."/>
            <person name="Ang C.C."/>
            <person name="Tnah L.H."/>
            <person name="Lee C.T."/>
            <person name="Nishiyama T."/>
            <person name="Sese J."/>
            <person name="O'Brien M.J."/>
            <person name="Copetti D."/>
            <person name="Mohd Noor M.I."/>
            <person name="Ong R.C."/>
            <person name="Putra M."/>
            <person name="Sireger I.Z."/>
            <person name="Indrioko S."/>
            <person name="Kosugi Y."/>
            <person name="Izuno A."/>
            <person name="Isagi Y."/>
            <person name="Lee S.L."/>
            <person name="Shimizu K.K."/>
        </authorList>
    </citation>
    <scope>NUCLEOTIDE SEQUENCE [LARGE SCALE GENOMIC DNA]</scope>
    <source>
        <strain evidence="3">214</strain>
    </source>
</reference>
<gene>
    <name evidence="3" type="ORF">SLEP1_g8474</name>
</gene>
<evidence type="ECO:0000313" key="4">
    <source>
        <dbReference type="Proteomes" id="UP001054252"/>
    </source>
</evidence>
<keyword evidence="4" id="KW-1185">Reference proteome</keyword>
<evidence type="ECO:0000256" key="1">
    <source>
        <dbReference type="SAM" id="MobiDB-lite"/>
    </source>
</evidence>
<feature type="transmembrane region" description="Helical" evidence="2">
    <location>
        <begin position="30"/>
        <end position="49"/>
    </location>
</feature>
<accession>A0AAV5IAV6</accession>
<proteinExistence type="predicted"/>
<keyword evidence="2" id="KW-0812">Transmembrane</keyword>
<evidence type="ECO:0000313" key="3">
    <source>
        <dbReference type="EMBL" id="GKU95068.1"/>
    </source>
</evidence>
<organism evidence="3 4">
    <name type="scientific">Rubroshorea leprosula</name>
    <dbReference type="NCBI Taxonomy" id="152421"/>
    <lineage>
        <taxon>Eukaryota</taxon>
        <taxon>Viridiplantae</taxon>
        <taxon>Streptophyta</taxon>
        <taxon>Embryophyta</taxon>
        <taxon>Tracheophyta</taxon>
        <taxon>Spermatophyta</taxon>
        <taxon>Magnoliopsida</taxon>
        <taxon>eudicotyledons</taxon>
        <taxon>Gunneridae</taxon>
        <taxon>Pentapetalae</taxon>
        <taxon>rosids</taxon>
        <taxon>malvids</taxon>
        <taxon>Malvales</taxon>
        <taxon>Dipterocarpaceae</taxon>
        <taxon>Rubroshorea</taxon>
    </lineage>
</organism>
<dbReference type="AlphaFoldDB" id="A0AAV5IAV6"/>
<dbReference type="EMBL" id="BPVZ01000008">
    <property type="protein sequence ID" value="GKU95068.1"/>
    <property type="molecule type" value="Genomic_DNA"/>
</dbReference>
<protein>
    <submittedName>
        <fullName evidence="3">Uncharacterized protein</fullName>
    </submittedName>
</protein>
<comment type="caution">
    <text evidence="3">The sequence shown here is derived from an EMBL/GenBank/DDBJ whole genome shotgun (WGS) entry which is preliminary data.</text>
</comment>
<dbReference type="Proteomes" id="UP001054252">
    <property type="component" value="Unassembled WGS sequence"/>
</dbReference>
<name>A0AAV5IAV6_9ROSI</name>
<feature type="region of interest" description="Disordered" evidence="1">
    <location>
        <begin position="1"/>
        <end position="22"/>
    </location>
</feature>
<keyword evidence="2" id="KW-0472">Membrane</keyword>
<evidence type="ECO:0000256" key="2">
    <source>
        <dbReference type="SAM" id="Phobius"/>
    </source>
</evidence>
<keyword evidence="2" id="KW-1133">Transmembrane helix</keyword>
<sequence>MDVCESFSHNPKRKKKESREKNDPAKDIPLLFYHILCCWLEIVVPLYLAY</sequence>